<proteinExistence type="predicted"/>
<organism evidence="2 3">
    <name type="scientific">Alicyclobacillus ferrooxydans</name>
    <dbReference type="NCBI Taxonomy" id="471514"/>
    <lineage>
        <taxon>Bacteria</taxon>
        <taxon>Bacillati</taxon>
        <taxon>Bacillota</taxon>
        <taxon>Bacilli</taxon>
        <taxon>Bacillales</taxon>
        <taxon>Alicyclobacillaceae</taxon>
        <taxon>Alicyclobacillus</taxon>
    </lineage>
</organism>
<accession>A0A0P9CY60</accession>
<dbReference type="InterPro" id="IPR050404">
    <property type="entry name" value="Heme-degrading_MO"/>
</dbReference>
<dbReference type="InterPro" id="IPR011008">
    <property type="entry name" value="Dimeric_a/b-barrel"/>
</dbReference>
<dbReference type="Gene3D" id="3.30.70.100">
    <property type="match status" value="1"/>
</dbReference>
<dbReference type="Proteomes" id="UP000050482">
    <property type="component" value="Unassembled WGS sequence"/>
</dbReference>
<keyword evidence="3" id="KW-1185">Reference proteome</keyword>
<dbReference type="AlphaFoldDB" id="A0A0P9CY60"/>
<dbReference type="SUPFAM" id="SSF54909">
    <property type="entry name" value="Dimeric alpha+beta barrel"/>
    <property type="match status" value="1"/>
</dbReference>
<comment type="caution">
    <text evidence="2">The sequence shown here is derived from an EMBL/GenBank/DDBJ whole genome shotgun (WGS) entry which is preliminary data.</text>
</comment>
<dbReference type="PROSITE" id="PS51725">
    <property type="entry name" value="ABM"/>
    <property type="match status" value="1"/>
</dbReference>
<sequence length="96" mass="10619">MFIAVNTINVPAQARGHMVDAFKRNAPSLREMKGFAGFEIWTEEDGKLLAVSKWDTKEDFDAYISSDMFRAHHGGAGSSQMGGQAQVTYYNGETLL</sequence>
<dbReference type="OrthoDB" id="384737at2"/>
<gene>
    <name evidence="2" type="ORF">AN477_20500</name>
</gene>
<dbReference type="PANTHER" id="PTHR34474:SF2">
    <property type="entry name" value="SIGNAL TRANSDUCTION PROTEIN TRAP"/>
    <property type="match status" value="1"/>
</dbReference>
<dbReference type="InterPro" id="IPR007138">
    <property type="entry name" value="ABM_dom"/>
</dbReference>
<evidence type="ECO:0000259" key="1">
    <source>
        <dbReference type="PROSITE" id="PS51725"/>
    </source>
</evidence>
<protein>
    <recommendedName>
        <fullName evidence="1">ABM domain-containing protein</fullName>
    </recommendedName>
</protein>
<dbReference type="EMBL" id="LJCO01000091">
    <property type="protein sequence ID" value="KPV41812.1"/>
    <property type="molecule type" value="Genomic_DNA"/>
</dbReference>
<dbReference type="STRING" id="471514.AN477_20500"/>
<dbReference type="Pfam" id="PF03992">
    <property type="entry name" value="ABM"/>
    <property type="match status" value="1"/>
</dbReference>
<dbReference type="PATRIC" id="fig|471514.4.peg.3038"/>
<evidence type="ECO:0000313" key="2">
    <source>
        <dbReference type="EMBL" id="KPV41812.1"/>
    </source>
</evidence>
<name>A0A0P9CY60_9BACL</name>
<feature type="domain" description="ABM" evidence="1">
    <location>
        <begin position="2"/>
        <end position="90"/>
    </location>
</feature>
<evidence type="ECO:0000313" key="3">
    <source>
        <dbReference type="Proteomes" id="UP000050482"/>
    </source>
</evidence>
<dbReference type="RefSeq" id="WP_054971052.1">
    <property type="nucleotide sequence ID" value="NZ_LJCO01000091.1"/>
</dbReference>
<reference evidence="2 3" key="1">
    <citation type="submission" date="2015-09" db="EMBL/GenBank/DDBJ databases">
        <title>Draft genome sequence of Alicyclobacillus ferrooxydans DSM 22381.</title>
        <authorList>
            <person name="Hemp J."/>
        </authorList>
    </citation>
    <scope>NUCLEOTIDE SEQUENCE [LARGE SCALE GENOMIC DNA]</scope>
    <source>
        <strain evidence="2 3">TC-34</strain>
    </source>
</reference>
<dbReference type="PANTHER" id="PTHR34474">
    <property type="entry name" value="SIGNAL TRANSDUCTION PROTEIN TRAP"/>
    <property type="match status" value="1"/>
</dbReference>